<dbReference type="InterPro" id="IPR006076">
    <property type="entry name" value="FAD-dep_OxRdtase"/>
</dbReference>
<dbReference type="SUPFAM" id="SSF51905">
    <property type="entry name" value="FAD/NAD(P)-binding domain"/>
    <property type="match status" value="1"/>
</dbReference>
<accession>A0AAE2ZM68</accession>
<dbReference type="InterPro" id="IPR036188">
    <property type="entry name" value="FAD/NAD-bd_sf"/>
</dbReference>
<feature type="domain" description="FAD dependent oxidoreductase" evidence="2">
    <location>
        <begin position="28"/>
        <end position="379"/>
    </location>
</feature>
<dbReference type="RefSeq" id="WP_220227677.1">
    <property type="nucleotide sequence ID" value="NZ_JAICBX010000001.1"/>
</dbReference>
<dbReference type="Proteomes" id="UP001196509">
    <property type="component" value="Unassembled WGS sequence"/>
</dbReference>
<name>A0AAE2ZM68_9HYPH</name>
<dbReference type="PANTHER" id="PTHR13847">
    <property type="entry name" value="SARCOSINE DEHYDROGENASE-RELATED"/>
    <property type="match status" value="1"/>
</dbReference>
<reference evidence="3" key="1">
    <citation type="submission" date="2021-08" db="EMBL/GenBank/DDBJ databases">
        <title>Hoeflea bacterium WL0058 sp. nov., isolated from the sediment.</title>
        <authorList>
            <person name="Wang L."/>
            <person name="Zhang D."/>
        </authorList>
    </citation>
    <scope>NUCLEOTIDE SEQUENCE</scope>
    <source>
        <strain evidence="3">WL0058</strain>
    </source>
</reference>
<dbReference type="Gene3D" id="3.30.9.10">
    <property type="entry name" value="D-Amino Acid Oxidase, subunit A, domain 2"/>
    <property type="match status" value="1"/>
</dbReference>
<evidence type="ECO:0000259" key="2">
    <source>
        <dbReference type="Pfam" id="PF01266"/>
    </source>
</evidence>
<evidence type="ECO:0000313" key="3">
    <source>
        <dbReference type="EMBL" id="MBW8637045.1"/>
    </source>
</evidence>
<evidence type="ECO:0000256" key="1">
    <source>
        <dbReference type="ARBA" id="ARBA00023002"/>
    </source>
</evidence>
<evidence type="ECO:0000313" key="4">
    <source>
        <dbReference type="Proteomes" id="UP001196509"/>
    </source>
</evidence>
<dbReference type="EMBL" id="JAICBX010000001">
    <property type="protein sequence ID" value="MBW8637045.1"/>
    <property type="molecule type" value="Genomic_DNA"/>
</dbReference>
<sequence length="425" mass="45516">MQLNSIAWSFSAGEPLDTDRLDGDTSTDLVIIGGGFTGCSAALHAAEAGLGVCLLEAETIGCGGSGRNVGLVNAGLWTPPEDVEQLLGAQEGRKLNEYLSGGPELVFELIRKHSIECSAIRTGTLHCAHSGGGMRDLERRYNQLRRYNVPVDILDASQTAARTGSNAFEGALFDPRAGTINPLAYCRGLARAAIKASAKFCEKTPATAIKRKNERWLVVTPTGSVSARCLMIATNAYTIATDGMPSMGHTRVDYCQFATAPLSDHARASILPGREGCWDTAPVMSSFRLDREGRLVIGGIGSLDHPAASIHARWAKRKLASLFPQLAEERLVHGWSGRIAMTRDHLPKILELGNSGYAVFGYSGRGIAPGSVFGKAVAQAIAADTQSELPLRSVESYSENFQRFRQMWFEGGALAIHALQSVKLG</sequence>
<dbReference type="GO" id="GO:0016491">
    <property type="term" value="F:oxidoreductase activity"/>
    <property type="evidence" value="ECO:0007669"/>
    <property type="project" value="UniProtKB-KW"/>
</dbReference>
<comment type="caution">
    <text evidence="3">The sequence shown here is derived from an EMBL/GenBank/DDBJ whole genome shotgun (WGS) entry which is preliminary data.</text>
</comment>
<keyword evidence="1" id="KW-0560">Oxidoreductase</keyword>
<dbReference type="Gene3D" id="3.50.50.60">
    <property type="entry name" value="FAD/NAD(P)-binding domain"/>
    <property type="match status" value="1"/>
</dbReference>
<dbReference type="Pfam" id="PF01266">
    <property type="entry name" value="DAO"/>
    <property type="match status" value="1"/>
</dbReference>
<gene>
    <name evidence="3" type="ORF">K1W69_07580</name>
</gene>
<dbReference type="AlphaFoldDB" id="A0AAE2ZM68"/>
<dbReference type="PANTHER" id="PTHR13847:SF281">
    <property type="entry name" value="FAD DEPENDENT OXIDOREDUCTASE DOMAIN-CONTAINING PROTEIN"/>
    <property type="match status" value="1"/>
</dbReference>
<organism evidence="3 4">
    <name type="scientific">Flavimaribacter sediminis</name>
    <dbReference type="NCBI Taxonomy" id="2865987"/>
    <lineage>
        <taxon>Bacteria</taxon>
        <taxon>Pseudomonadati</taxon>
        <taxon>Pseudomonadota</taxon>
        <taxon>Alphaproteobacteria</taxon>
        <taxon>Hyphomicrobiales</taxon>
        <taxon>Rhizobiaceae</taxon>
        <taxon>Flavimaribacter</taxon>
    </lineage>
</organism>
<protein>
    <submittedName>
        <fullName evidence="3">FAD-binding oxidoreductase</fullName>
    </submittedName>
</protein>
<proteinExistence type="predicted"/>
<dbReference type="GO" id="GO:0005737">
    <property type="term" value="C:cytoplasm"/>
    <property type="evidence" value="ECO:0007669"/>
    <property type="project" value="TreeGrafter"/>
</dbReference>
<keyword evidence="4" id="KW-1185">Reference proteome</keyword>